<evidence type="ECO:0000313" key="5">
    <source>
        <dbReference type="Proteomes" id="UP001269819"/>
    </source>
</evidence>
<dbReference type="PANTHER" id="PTHR24220">
    <property type="entry name" value="IMPORT ATP-BINDING PROTEIN"/>
    <property type="match status" value="1"/>
</dbReference>
<feature type="domain" description="ABC transporter" evidence="3">
    <location>
        <begin position="2"/>
        <end position="252"/>
    </location>
</feature>
<dbReference type="InterPro" id="IPR017871">
    <property type="entry name" value="ABC_transporter-like_CS"/>
</dbReference>
<feature type="domain" description="ABC transporter" evidence="3">
    <location>
        <begin position="307"/>
        <end position="545"/>
    </location>
</feature>
<dbReference type="SMART" id="SM00382">
    <property type="entry name" value="AAA"/>
    <property type="match status" value="2"/>
</dbReference>
<reference evidence="4 5" key="1">
    <citation type="submission" date="2023-10" db="EMBL/GenBank/DDBJ databases">
        <title>Characteristics and mechanism of a salt-tolerant marine origin heterotrophic nitrifying- aerobic denitrifying bacteria Marinobacter xestospongiae HN1.</title>
        <authorList>
            <person name="Qi R."/>
        </authorList>
    </citation>
    <scope>NUCLEOTIDE SEQUENCE [LARGE SCALE GENOMIC DNA]</scope>
    <source>
        <strain evidence="4 5">HN1</strain>
    </source>
</reference>
<evidence type="ECO:0000259" key="3">
    <source>
        <dbReference type="PROSITE" id="PS50893"/>
    </source>
</evidence>
<dbReference type="PROSITE" id="PS00211">
    <property type="entry name" value="ABC_TRANSPORTER_1"/>
    <property type="match status" value="1"/>
</dbReference>
<evidence type="ECO:0000313" key="4">
    <source>
        <dbReference type="EMBL" id="MDV2078981.1"/>
    </source>
</evidence>
<dbReference type="Gene3D" id="3.40.50.300">
    <property type="entry name" value="P-loop containing nucleotide triphosphate hydrolases"/>
    <property type="match status" value="2"/>
</dbReference>
<dbReference type="PROSITE" id="PS50893">
    <property type="entry name" value="ABC_TRANSPORTER_2"/>
    <property type="match status" value="2"/>
</dbReference>
<keyword evidence="2 4" id="KW-0067">ATP-binding</keyword>
<dbReference type="EMBL" id="JAWIIJ010000006">
    <property type="protein sequence ID" value="MDV2078981.1"/>
    <property type="molecule type" value="Genomic_DNA"/>
</dbReference>
<accession>A0ABU3VZ43</accession>
<protein>
    <submittedName>
        <fullName evidence="4">ATP-binding cassette domain-containing protein</fullName>
    </submittedName>
</protein>
<keyword evidence="1" id="KW-0547">Nucleotide-binding</keyword>
<evidence type="ECO:0000256" key="1">
    <source>
        <dbReference type="ARBA" id="ARBA00022741"/>
    </source>
</evidence>
<dbReference type="GO" id="GO:0005524">
    <property type="term" value="F:ATP binding"/>
    <property type="evidence" value="ECO:0007669"/>
    <property type="project" value="UniProtKB-KW"/>
</dbReference>
<dbReference type="Proteomes" id="UP001269819">
    <property type="component" value="Unassembled WGS sequence"/>
</dbReference>
<dbReference type="InterPro" id="IPR015854">
    <property type="entry name" value="ABC_transpr_LolD-like"/>
</dbReference>
<evidence type="ECO:0000256" key="2">
    <source>
        <dbReference type="ARBA" id="ARBA00022840"/>
    </source>
</evidence>
<name>A0ABU3VZ43_9GAMM</name>
<sequence length="545" mass="59174">MIRVERLCLRVFDNLVLRDISFQVDRGETLALVGESGGGKTSLARLMAGLLHGQPSRQQRGCVRARGRFRWSGTIRFDGFEILRARPRQVQAFRVRELGWLPQALSDALNPNLTVIQHVQELLEAGSRTCADAHALCVAHHIPADLHHRYPSGLSGGEIQRVLAALAMANNPRYLILDEPTASLDHGNRERVIESFGKGRDERCQLLITHDLDLARRIADRIGVLRNGRLVEVGPVATVFGCPEHDYTRKLLGIRHEATFSGAWCGGRAQAAIPEPGLGRACHQLVRDGVSPAPDSSKEPCRLAEGLEILGLSHEYAGQPVLEDISLFVPIGTCLVVTGKSGSGKSTLARLLAGFEPVRRGKVTWRSPLHPEGAGRSSLRPVLISQHPHRALAPHFSVCDVLAEAFQLENNKRGSLRAKSAGVGIERMISLLDRVGLPTAKAFLQRKTAALSGGEAQRLVIARALVGNPCCLVADEPTSALDMASCQQVLMLLDELKRSGKVAIVVFTHDQRVVRHLADQAVLLGGGRLQPLSVGQRMADAPVSL</sequence>
<comment type="caution">
    <text evidence="4">The sequence shown here is derived from an EMBL/GenBank/DDBJ whole genome shotgun (WGS) entry which is preliminary data.</text>
</comment>
<gene>
    <name evidence="4" type="ORF">RYS15_09795</name>
</gene>
<dbReference type="InterPro" id="IPR003439">
    <property type="entry name" value="ABC_transporter-like_ATP-bd"/>
</dbReference>
<keyword evidence="5" id="KW-1185">Reference proteome</keyword>
<dbReference type="PANTHER" id="PTHR24220:SF676">
    <property type="entry name" value="OLIGOPEPTIDE TRANSPORT ATP-BINDING PROTEIN AMIE"/>
    <property type="match status" value="1"/>
</dbReference>
<dbReference type="Pfam" id="PF00005">
    <property type="entry name" value="ABC_tran"/>
    <property type="match status" value="2"/>
</dbReference>
<dbReference type="SUPFAM" id="SSF52540">
    <property type="entry name" value="P-loop containing nucleoside triphosphate hydrolases"/>
    <property type="match status" value="2"/>
</dbReference>
<organism evidence="4 5">
    <name type="scientific">Marinobacter xestospongiae</name>
    <dbReference type="NCBI Taxonomy" id="994319"/>
    <lineage>
        <taxon>Bacteria</taxon>
        <taxon>Pseudomonadati</taxon>
        <taxon>Pseudomonadota</taxon>
        <taxon>Gammaproteobacteria</taxon>
        <taxon>Pseudomonadales</taxon>
        <taxon>Marinobacteraceae</taxon>
        <taxon>Marinobacter</taxon>
    </lineage>
</organism>
<dbReference type="InterPro" id="IPR027417">
    <property type="entry name" value="P-loop_NTPase"/>
</dbReference>
<dbReference type="InterPro" id="IPR003593">
    <property type="entry name" value="AAA+_ATPase"/>
</dbReference>
<proteinExistence type="predicted"/>
<dbReference type="RefSeq" id="WP_316973639.1">
    <property type="nucleotide sequence ID" value="NZ_JAWIIJ010000006.1"/>
</dbReference>